<protein>
    <recommendedName>
        <fullName evidence="2">TRAM domain-containing protein</fullName>
    </recommendedName>
</protein>
<accession>A0A0D8L9X1</accession>
<dbReference type="InterPro" id="IPR002792">
    <property type="entry name" value="TRAM_dom"/>
</dbReference>
<sequence>MYPKNPLVNTLLYGKITGLTDNVFIIMAQFYSQPRQTPRQSRTVTVTADSLDALGQGIARLQGKTVFIPDLMPGESAQVRLTEEKRHYAKGSVDDVLFAVYPKNPLVNTLL</sequence>
<keyword evidence="1" id="KW-0808">Transferase</keyword>
<feature type="non-terminal residue" evidence="3">
    <location>
        <position position="111"/>
    </location>
</feature>
<feature type="domain" description="TRAM" evidence="2">
    <location>
        <begin position="35"/>
        <end position="95"/>
    </location>
</feature>
<comment type="caution">
    <text evidence="3">The sequence shown here is derived from an EMBL/GenBank/DDBJ whole genome shotgun (WGS) entry which is preliminary data.</text>
</comment>
<evidence type="ECO:0000259" key="2">
    <source>
        <dbReference type="PROSITE" id="PS50926"/>
    </source>
</evidence>
<dbReference type="Proteomes" id="UP000032582">
    <property type="component" value="Unassembled WGS sequence"/>
</dbReference>
<organism evidence="3 4">
    <name type="scientific">Morganella morganii</name>
    <name type="common">Proteus morganii</name>
    <dbReference type="NCBI Taxonomy" id="582"/>
    <lineage>
        <taxon>Bacteria</taxon>
        <taxon>Pseudomonadati</taxon>
        <taxon>Pseudomonadota</taxon>
        <taxon>Gammaproteobacteria</taxon>
        <taxon>Enterobacterales</taxon>
        <taxon>Morganellaceae</taxon>
        <taxon>Morganella</taxon>
    </lineage>
</organism>
<dbReference type="GO" id="GO:0016740">
    <property type="term" value="F:transferase activity"/>
    <property type="evidence" value="ECO:0007669"/>
    <property type="project" value="UniProtKB-KW"/>
</dbReference>
<reference evidence="3 4" key="1">
    <citation type="submission" date="2015-02" db="EMBL/GenBank/DDBJ databases">
        <title>Whole genome shotgun sequencing of cultured foodborne pathogen.</title>
        <authorList>
            <person name="Timme R."/>
            <person name="Allard M.W."/>
            <person name="Strain E."/>
            <person name="Evans P.S."/>
            <person name="Brown E."/>
        </authorList>
    </citation>
    <scope>NUCLEOTIDE SEQUENCE [LARGE SCALE GENOMIC DNA]</scope>
    <source>
        <strain evidence="3 4">GCSL-TSO-24</strain>
    </source>
</reference>
<evidence type="ECO:0000256" key="1">
    <source>
        <dbReference type="ARBA" id="ARBA00022679"/>
    </source>
</evidence>
<dbReference type="EMBL" id="JZSH01000130">
    <property type="protein sequence ID" value="KJF77563.1"/>
    <property type="molecule type" value="Genomic_DNA"/>
</dbReference>
<dbReference type="Pfam" id="PF01938">
    <property type="entry name" value="TRAM"/>
    <property type="match status" value="1"/>
</dbReference>
<name>A0A0D8L9X1_MORMO</name>
<dbReference type="Gene3D" id="2.40.50.140">
    <property type="entry name" value="Nucleic acid-binding proteins"/>
    <property type="match status" value="1"/>
</dbReference>
<evidence type="ECO:0000313" key="3">
    <source>
        <dbReference type="EMBL" id="KJF77563.1"/>
    </source>
</evidence>
<evidence type="ECO:0000313" key="4">
    <source>
        <dbReference type="Proteomes" id="UP000032582"/>
    </source>
</evidence>
<proteinExistence type="predicted"/>
<dbReference type="PROSITE" id="PS50926">
    <property type="entry name" value="TRAM"/>
    <property type="match status" value="1"/>
</dbReference>
<gene>
    <name evidence="3" type="ORF">UA45_11905</name>
</gene>
<dbReference type="SUPFAM" id="SSF50249">
    <property type="entry name" value="Nucleic acid-binding proteins"/>
    <property type="match status" value="1"/>
</dbReference>
<dbReference type="AlphaFoldDB" id="A0A0D8L9X1"/>
<dbReference type="InterPro" id="IPR012340">
    <property type="entry name" value="NA-bd_OB-fold"/>
</dbReference>